<keyword evidence="5 9" id="KW-0276">Fatty acid metabolism</keyword>
<comment type="pathway">
    <text evidence="2 9">Lipid metabolism; fatty acid biosynthesis.</text>
</comment>
<dbReference type="InterPro" id="IPR001249">
    <property type="entry name" value="AcCoA_biotinCC"/>
</dbReference>
<dbReference type="CDD" id="cd06850">
    <property type="entry name" value="biotinyl_domain"/>
    <property type="match status" value="1"/>
</dbReference>
<keyword evidence="12" id="KW-1185">Reference proteome</keyword>
<organism evidence="11 12">
    <name type="scientific">Pseudorhizobium halotolerans</name>
    <dbReference type="NCBI Taxonomy" id="1233081"/>
    <lineage>
        <taxon>Bacteria</taxon>
        <taxon>Pseudomonadati</taxon>
        <taxon>Pseudomonadota</taxon>
        <taxon>Alphaproteobacteria</taxon>
        <taxon>Hyphomicrobiales</taxon>
        <taxon>Rhizobiaceae</taxon>
        <taxon>Rhizobium/Agrobacterium group</taxon>
        <taxon>Pseudorhizobium</taxon>
    </lineage>
</organism>
<comment type="caution">
    <text evidence="11">The sequence shown here is derived from an EMBL/GenBank/DDBJ whole genome shotgun (WGS) entry which is preliminary data.</text>
</comment>
<dbReference type="PROSITE" id="PS00188">
    <property type="entry name" value="BIOTIN"/>
    <property type="match status" value="1"/>
</dbReference>
<dbReference type="PANTHER" id="PTHR45266:SF3">
    <property type="entry name" value="OXALOACETATE DECARBOXYLASE ALPHA CHAIN"/>
    <property type="match status" value="1"/>
</dbReference>
<feature type="domain" description="Lipoyl-binding" evidence="10">
    <location>
        <begin position="81"/>
        <end position="157"/>
    </location>
</feature>
<gene>
    <name evidence="11" type="ORF">RHAB21_01600</name>
</gene>
<sequence length="157" mass="16418">MSEKKNGIDKGLIRDLANILNDTDLTEIEVEQDDLRIRVSRASATQYVQAPIAHHAAAPAAAPAAAAAAPAAAAPAARDNSNAVMAPMVGTVYLSPAPGSRPFIEVGATVKEGQTLLIIEAMKTMNQIPAPRSGKVTEILINDAQPVEYGEPLVVIE</sequence>
<dbReference type="RefSeq" id="WP_142587077.1">
    <property type="nucleotide sequence ID" value="NZ_CABFWE030000004.1"/>
</dbReference>
<dbReference type="NCBIfam" id="TIGR00531">
    <property type="entry name" value="BCCP"/>
    <property type="match status" value="1"/>
</dbReference>
<dbReference type="InterPro" id="IPR001882">
    <property type="entry name" value="Biotin_BS"/>
</dbReference>
<dbReference type="InterPro" id="IPR000089">
    <property type="entry name" value="Biotin_lipoyl"/>
</dbReference>
<dbReference type="SUPFAM" id="SSF51230">
    <property type="entry name" value="Single hybrid motif"/>
    <property type="match status" value="1"/>
</dbReference>
<dbReference type="Pfam" id="PF00364">
    <property type="entry name" value="Biotin_lipoyl"/>
    <property type="match status" value="1"/>
</dbReference>
<keyword evidence="7 9" id="KW-0275">Fatty acid biosynthesis</keyword>
<evidence type="ECO:0000256" key="6">
    <source>
        <dbReference type="ARBA" id="ARBA00023098"/>
    </source>
</evidence>
<dbReference type="EMBL" id="CABFWE030000004">
    <property type="protein sequence ID" value="CAD7029003.1"/>
    <property type="molecule type" value="Genomic_DNA"/>
</dbReference>
<evidence type="ECO:0000256" key="5">
    <source>
        <dbReference type="ARBA" id="ARBA00022832"/>
    </source>
</evidence>
<accession>A0ABN7JFY5</accession>
<evidence type="ECO:0000256" key="9">
    <source>
        <dbReference type="RuleBase" id="RU364072"/>
    </source>
</evidence>
<reference evidence="11 12" key="1">
    <citation type="submission" date="2020-11" db="EMBL/GenBank/DDBJ databases">
        <authorList>
            <person name="Lassalle F."/>
        </authorList>
    </citation>
    <scope>NUCLEOTIDE SEQUENCE [LARGE SCALE GENOMIC DNA]</scope>
    <source>
        <strain evidence="11 12">AB21</strain>
    </source>
</reference>
<evidence type="ECO:0000259" key="10">
    <source>
        <dbReference type="PROSITE" id="PS50968"/>
    </source>
</evidence>
<keyword evidence="4 9" id="KW-0444">Lipid biosynthesis</keyword>
<evidence type="ECO:0000256" key="4">
    <source>
        <dbReference type="ARBA" id="ARBA00022516"/>
    </source>
</evidence>
<dbReference type="Gene3D" id="2.40.50.100">
    <property type="match status" value="1"/>
</dbReference>
<dbReference type="InterPro" id="IPR011053">
    <property type="entry name" value="Single_hybrid_motif"/>
</dbReference>
<evidence type="ECO:0000256" key="3">
    <source>
        <dbReference type="ARBA" id="ARBA00017562"/>
    </source>
</evidence>
<dbReference type="PRINTS" id="PR01071">
    <property type="entry name" value="ACOABIOTINCC"/>
</dbReference>
<dbReference type="InterPro" id="IPR050709">
    <property type="entry name" value="Biotin_Carboxyl_Carrier/Decarb"/>
</dbReference>
<evidence type="ECO:0000256" key="1">
    <source>
        <dbReference type="ARBA" id="ARBA00003761"/>
    </source>
</evidence>
<evidence type="ECO:0000256" key="8">
    <source>
        <dbReference type="ARBA" id="ARBA00023267"/>
    </source>
</evidence>
<evidence type="ECO:0000313" key="12">
    <source>
        <dbReference type="Proteomes" id="UP000601041"/>
    </source>
</evidence>
<evidence type="ECO:0000256" key="2">
    <source>
        <dbReference type="ARBA" id="ARBA00005194"/>
    </source>
</evidence>
<keyword evidence="6 9" id="KW-0443">Lipid metabolism</keyword>
<evidence type="ECO:0000256" key="7">
    <source>
        <dbReference type="ARBA" id="ARBA00023160"/>
    </source>
</evidence>
<evidence type="ECO:0000313" key="11">
    <source>
        <dbReference type="EMBL" id="CAD7029003.1"/>
    </source>
</evidence>
<dbReference type="PROSITE" id="PS50968">
    <property type="entry name" value="BIOTINYL_LIPOYL"/>
    <property type="match status" value="1"/>
</dbReference>
<proteinExistence type="predicted"/>
<name>A0ABN7JFY5_9HYPH</name>
<dbReference type="Proteomes" id="UP000601041">
    <property type="component" value="Unassembled WGS sequence"/>
</dbReference>
<protein>
    <recommendedName>
        <fullName evidence="3 9">Biotin carboxyl carrier protein of acetyl-CoA carboxylase</fullName>
    </recommendedName>
</protein>
<keyword evidence="8 9" id="KW-0092">Biotin</keyword>
<comment type="function">
    <text evidence="1 9">This protein is a component of the acetyl coenzyme A carboxylase complex; first, biotin carboxylase catalyzes the carboxylation of the carrier protein and then the transcarboxylase transfers the carboxyl group to form malonyl-CoA.</text>
</comment>
<dbReference type="PANTHER" id="PTHR45266">
    <property type="entry name" value="OXALOACETATE DECARBOXYLASE ALPHA CHAIN"/>
    <property type="match status" value="1"/>
</dbReference>